<feature type="domain" description="Beta-lactamase-related" evidence="1">
    <location>
        <begin position="83"/>
        <end position="465"/>
    </location>
</feature>
<name>A0AAD4DHZ8_9FUNG</name>
<accession>A0AAD4DHZ8</accession>
<dbReference type="Pfam" id="PF00144">
    <property type="entry name" value="Beta-lactamase"/>
    <property type="match status" value="1"/>
</dbReference>
<sequence length="508" mass="56560">MADNKRSGRSRFSFLNLSPGQVFVRLLPAIIYSTYVYTTRGPFQPASCTGLGVKCPLVANHITGILERPEYYGQVIGYYTDLIAKAEDLGGSLAVFVNGSPVIDVYTGFKDLARTQYYDNTTLQQVYSSGKAVEGIIIARLVDQGKLDYEAKIVEYWPEFGQNGKEDVRLRDLMVHESGVPALDDEDKLDALSWASLADEEKFSDRLARQPHVFAGKPTRAYHAITRGWFLNEIVKRVDPQGRTIGQIAQQDLMTDYPDLELYYSKLPKESDWEERLSPMHDYPLLRLLGRLVLPQMVQNSRVFGSPSILPLHRIVKKSFQSKTLTARALTPKFAPWPRLLRTPESHAVEGTSFSLKTNAHSLARLMSMMANKGQSTIPGQPNLFSTQTYTLATTLHGTNIDEVTGESFPLSVGGWVKTRSFYGDGPLKGVEVQGWSGAGGSLIMWIEEFGIGFSYVTNAFGAPETLLGDYRGKTLLDRVVYARKAELGLLPKKKVVEEPAVVAEEKK</sequence>
<dbReference type="PANTHER" id="PTHR43319:SF3">
    <property type="entry name" value="BETA-LACTAMASE-RELATED DOMAIN-CONTAINING PROTEIN"/>
    <property type="match status" value="1"/>
</dbReference>
<dbReference type="Proteomes" id="UP001194580">
    <property type="component" value="Unassembled WGS sequence"/>
</dbReference>
<organism evidence="2 3">
    <name type="scientific">Linnemannia exigua</name>
    <dbReference type="NCBI Taxonomy" id="604196"/>
    <lineage>
        <taxon>Eukaryota</taxon>
        <taxon>Fungi</taxon>
        <taxon>Fungi incertae sedis</taxon>
        <taxon>Mucoromycota</taxon>
        <taxon>Mortierellomycotina</taxon>
        <taxon>Mortierellomycetes</taxon>
        <taxon>Mortierellales</taxon>
        <taxon>Mortierellaceae</taxon>
        <taxon>Linnemannia</taxon>
    </lineage>
</organism>
<keyword evidence="3" id="KW-1185">Reference proteome</keyword>
<dbReference type="InterPro" id="IPR001466">
    <property type="entry name" value="Beta-lactam-related"/>
</dbReference>
<evidence type="ECO:0000313" key="3">
    <source>
        <dbReference type="Proteomes" id="UP001194580"/>
    </source>
</evidence>
<proteinExistence type="predicted"/>
<dbReference type="Gene3D" id="3.40.710.10">
    <property type="entry name" value="DD-peptidase/beta-lactamase superfamily"/>
    <property type="match status" value="1"/>
</dbReference>
<protein>
    <recommendedName>
        <fullName evidence="1">Beta-lactamase-related domain-containing protein</fullName>
    </recommendedName>
</protein>
<dbReference type="SUPFAM" id="SSF56601">
    <property type="entry name" value="beta-lactamase/transpeptidase-like"/>
    <property type="match status" value="1"/>
</dbReference>
<dbReference type="InterPro" id="IPR052907">
    <property type="entry name" value="Beta-lactamase/esterase"/>
</dbReference>
<gene>
    <name evidence="2" type="ORF">BGZ95_003562</name>
</gene>
<dbReference type="AlphaFoldDB" id="A0AAD4DHZ8"/>
<reference evidence="2" key="1">
    <citation type="journal article" date="2020" name="Fungal Divers.">
        <title>Resolving the Mortierellaceae phylogeny through synthesis of multi-gene phylogenetics and phylogenomics.</title>
        <authorList>
            <person name="Vandepol N."/>
            <person name="Liber J."/>
            <person name="Desiro A."/>
            <person name="Na H."/>
            <person name="Kennedy M."/>
            <person name="Barry K."/>
            <person name="Grigoriev I.V."/>
            <person name="Miller A.N."/>
            <person name="O'Donnell K."/>
            <person name="Stajich J.E."/>
            <person name="Bonito G."/>
        </authorList>
    </citation>
    <scope>NUCLEOTIDE SEQUENCE</scope>
    <source>
        <strain evidence="2">NRRL 28262</strain>
    </source>
</reference>
<evidence type="ECO:0000259" key="1">
    <source>
        <dbReference type="Pfam" id="PF00144"/>
    </source>
</evidence>
<dbReference type="EMBL" id="JAAAIL010000182">
    <property type="protein sequence ID" value="KAG0278616.1"/>
    <property type="molecule type" value="Genomic_DNA"/>
</dbReference>
<dbReference type="InterPro" id="IPR012338">
    <property type="entry name" value="Beta-lactam/transpept-like"/>
</dbReference>
<evidence type="ECO:0000313" key="2">
    <source>
        <dbReference type="EMBL" id="KAG0278616.1"/>
    </source>
</evidence>
<comment type="caution">
    <text evidence="2">The sequence shown here is derived from an EMBL/GenBank/DDBJ whole genome shotgun (WGS) entry which is preliminary data.</text>
</comment>
<dbReference type="PANTHER" id="PTHR43319">
    <property type="entry name" value="BETA-LACTAMASE-RELATED"/>
    <property type="match status" value="1"/>
</dbReference>